<dbReference type="EMBL" id="CADEAL010003146">
    <property type="protein sequence ID" value="CAB1443632.1"/>
    <property type="molecule type" value="Genomic_DNA"/>
</dbReference>
<feature type="compositionally biased region" description="Pro residues" evidence="1">
    <location>
        <begin position="122"/>
        <end position="139"/>
    </location>
</feature>
<keyword evidence="3" id="KW-1185">Reference proteome</keyword>
<protein>
    <submittedName>
        <fullName evidence="2">Uncharacterized protein</fullName>
    </submittedName>
</protein>
<gene>
    <name evidence="2" type="ORF">PLEPLA_LOCUS31348</name>
</gene>
<dbReference type="Proteomes" id="UP001153269">
    <property type="component" value="Unassembled WGS sequence"/>
</dbReference>
<sequence>MAIRHPQPAPLLQPPPQKKVEVLQQSSSGHPQHIHTPLHPHHHPLPHSLPLRSMLSSNLDTHQSRKLPLTLTLTLHHHPFPYPSALKNRSASKTAGPHARGSPLSNLPRPPANINPPNATTPQPPLPPRLQPPPTPPKPCMQYTHRHMHLPPGPCSAGAAPRWLHIL</sequence>
<evidence type="ECO:0000256" key="1">
    <source>
        <dbReference type="SAM" id="MobiDB-lite"/>
    </source>
</evidence>
<reference evidence="2" key="1">
    <citation type="submission" date="2020-03" db="EMBL/GenBank/DDBJ databases">
        <authorList>
            <person name="Weist P."/>
        </authorList>
    </citation>
    <scope>NUCLEOTIDE SEQUENCE</scope>
</reference>
<evidence type="ECO:0000313" key="2">
    <source>
        <dbReference type="EMBL" id="CAB1443632.1"/>
    </source>
</evidence>
<organism evidence="2 3">
    <name type="scientific">Pleuronectes platessa</name>
    <name type="common">European plaice</name>
    <dbReference type="NCBI Taxonomy" id="8262"/>
    <lineage>
        <taxon>Eukaryota</taxon>
        <taxon>Metazoa</taxon>
        <taxon>Chordata</taxon>
        <taxon>Craniata</taxon>
        <taxon>Vertebrata</taxon>
        <taxon>Euteleostomi</taxon>
        <taxon>Actinopterygii</taxon>
        <taxon>Neopterygii</taxon>
        <taxon>Teleostei</taxon>
        <taxon>Neoteleostei</taxon>
        <taxon>Acanthomorphata</taxon>
        <taxon>Carangaria</taxon>
        <taxon>Pleuronectiformes</taxon>
        <taxon>Pleuronectoidei</taxon>
        <taxon>Pleuronectidae</taxon>
        <taxon>Pleuronectes</taxon>
    </lineage>
</organism>
<dbReference type="AlphaFoldDB" id="A0A9N7V6L6"/>
<accession>A0A9N7V6L6</accession>
<proteinExistence type="predicted"/>
<feature type="region of interest" description="Disordered" evidence="1">
    <location>
        <begin position="84"/>
        <end position="140"/>
    </location>
</feature>
<feature type="compositionally biased region" description="Pro residues" evidence="1">
    <location>
        <begin position="7"/>
        <end position="17"/>
    </location>
</feature>
<feature type="region of interest" description="Disordered" evidence="1">
    <location>
        <begin position="1"/>
        <end position="52"/>
    </location>
</feature>
<comment type="caution">
    <text evidence="2">The sequence shown here is derived from an EMBL/GenBank/DDBJ whole genome shotgun (WGS) entry which is preliminary data.</text>
</comment>
<evidence type="ECO:0000313" key="3">
    <source>
        <dbReference type="Proteomes" id="UP001153269"/>
    </source>
</evidence>
<name>A0A9N7V6L6_PLEPL</name>
<feature type="compositionally biased region" description="Basic residues" evidence="1">
    <location>
        <begin position="32"/>
        <end position="45"/>
    </location>
</feature>